<proteinExistence type="predicted"/>
<evidence type="ECO:0000313" key="2">
    <source>
        <dbReference type="Proteomes" id="UP001364224"/>
    </source>
</evidence>
<keyword evidence="2" id="KW-1185">Reference proteome</keyword>
<accession>A0ABU8B6K7</accession>
<evidence type="ECO:0000313" key="1">
    <source>
        <dbReference type="EMBL" id="MEH2554171.1"/>
    </source>
</evidence>
<protein>
    <submittedName>
        <fullName evidence="1">Uncharacterized protein</fullName>
    </submittedName>
</protein>
<comment type="caution">
    <text evidence="1">The sequence shown here is derived from an EMBL/GenBank/DDBJ whole genome shotgun (WGS) entry which is preliminary data.</text>
</comment>
<dbReference type="EMBL" id="JAZHRV010000001">
    <property type="protein sequence ID" value="MEH2554171.1"/>
    <property type="molecule type" value="Genomic_DNA"/>
</dbReference>
<reference evidence="1 2" key="1">
    <citation type="submission" date="2024-02" db="EMBL/GenBank/DDBJ databases">
        <title>Adaptive strategies in a cosmopolitan and abundant soil bacterium.</title>
        <authorList>
            <person name="Carini P."/>
        </authorList>
    </citation>
    <scope>NUCLEOTIDE SEQUENCE [LARGE SCALE GENOMIC DNA]</scope>
    <source>
        <strain evidence="1 2">AZCC 1608</strain>
    </source>
</reference>
<name>A0ABU8B6K7_9BRAD</name>
<organism evidence="1 2">
    <name type="scientific">Bradyrhizobium algeriense</name>
    <dbReference type="NCBI Taxonomy" id="634784"/>
    <lineage>
        <taxon>Bacteria</taxon>
        <taxon>Pseudomonadati</taxon>
        <taxon>Pseudomonadota</taxon>
        <taxon>Alphaproteobacteria</taxon>
        <taxon>Hyphomicrobiales</taxon>
        <taxon>Nitrobacteraceae</taxon>
        <taxon>Bradyrhizobium</taxon>
    </lineage>
</organism>
<dbReference type="Proteomes" id="UP001364224">
    <property type="component" value="Unassembled WGS sequence"/>
</dbReference>
<gene>
    <name evidence="1" type="ORF">V1286_001700</name>
</gene>
<sequence>MYADKLPAGGLAVRGGYESGFELAGAFCKNGWVHKS</sequence>